<dbReference type="Pfam" id="PF09527">
    <property type="entry name" value="ATPase_gene1"/>
    <property type="match status" value="1"/>
</dbReference>
<gene>
    <name evidence="3" type="ORF">DXH95_08200</name>
</gene>
<proteinExistence type="predicted"/>
<organism evidence="3 4">
    <name type="scientific">Sphingorhabdus pulchriflava</name>
    <dbReference type="NCBI Taxonomy" id="2292257"/>
    <lineage>
        <taxon>Bacteria</taxon>
        <taxon>Pseudomonadati</taxon>
        <taxon>Pseudomonadota</taxon>
        <taxon>Alphaproteobacteria</taxon>
        <taxon>Sphingomonadales</taxon>
        <taxon>Sphingomonadaceae</taxon>
        <taxon>Sphingorhabdus</taxon>
    </lineage>
</organism>
<feature type="transmembrane region" description="Helical" evidence="2">
    <location>
        <begin position="76"/>
        <end position="97"/>
    </location>
</feature>
<dbReference type="RefSeq" id="WP_115548872.1">
    <property type="nucleotide sequence ID" value="NZ_QRGP01000001.1"/>
</dbReference>
<accession>A0A371BIF5</accession>
<keyword evidence="2" id="KW-0472">Membrane</keyword>
<keyword evidence="2" id="KW-0812">Transmembrane</keyword>
<evidence type="ECO:0000313" key="3">
    <source>
        <dbReference type="EMBL" id="RDV07328.1"/>
    </source>
</evidence>
<protein>
    <submittedName>
        <fullName evidence="3">F0F1 ATP synthase assembly protein I</fullName>
    </submittedName>
</protein>
<evidence type="ECO:0000313" key="4">
    <source>
        <dbReference type="Proteomes" id="UP000263833"/>
    </source>
</evidence>
<dbReference type="OrthoDB" id="15401at2"/>
<name>A0A371BIF5_9SPHN</name>
<reference evidence="4" key="1">
    <citation type="submission" date="2018-08" db="EMBL/GenBank/DDBJ databases">
        <authorList>
            <person name="Kim S.-J."/>
            <person name="Jung G.-Y."/>
        </authorList>
    </citation>
    <scope>NUCLEOTIDE SEQUENCE [LARGE SCALE GENOMIC DNA]</scope>
    <source>
        <strain evidence="4">GY_G</strain>
    </source>
</reference>
<dbReference type="Proteomes" id="UP000263833">
    <property type="component" value="Unassembled WGS sequence"/>
</dbReference>
<feature type="region of interest" description="Disordered" evidence="1">
    <location>
        <begin position="1"/>
        <end position="21"/>
    </location>
</feature>
<evidence type="ECO:0000256" key="2">
    <source>
        <dbReference type="SAM" id="Phobius"/>
    </source>
</evidence>
<dbReference type="InterPro" id="IPR032820">
    <property type="entry name" value="ATPase_put"/>
</dbReference>
<keyword evidence="2" id="KW-1133">Transmembrane helix</keyword>
<evidence type="ECO:0000256" key="1">
    <source>
        <dbReference type="SAM" id="MobiDB-lite"/>
    </source>
</evidence>
<dbReference type="AlphaFoldDB" id="A0A371BIF5"/>
<comment type="caution">
    <text evidence="3">The sequence shown here is derived from an EMBL/GenBank/DDBJ whole genome shotgun (WGS) entry which is preliminary data.</text>
</comment>
<dbReference type="EMBL" id="QRGP01000001">
    <property type="protein sequence ID" value="RDV07328.1"/>
    <property type="molecule type" value="Genomic_DNA"/>
</dbReference>
<keyword evidence="4" id="KW-1185">Reference proteome</keyword>
<sequence length="105" mass="11430">MASEDPAQDGNGTKDPRLDSLDMQLKMVRKAEAERTGQDVPPAKGMRQGNRVLTELIAGPAGGALVGWLFDQLFDTAPALLLVCMFLGIAVAFRNIYKISQERPE</sequence>